<dbReference type="EMBL" id="CYKH01002188">
    <property type="protein sequence ID" value="CUG93701.1"/>
    <property type="molecule type" value="Genomic_DNA"/>
</dbReference>
<evidence type="ECO:0000313" key="1">
    <source>
        <dbReference type="EMBL" id="CUG93701.1"/>
    </source>
</evidence>
<dbReference type="Proteomes" id="UP000051952">
    <property type="component" value="Unassembled WGS sequence"/>
</dbReference>
<accession>A0A0S4JTY8</accession>
<reference evidence="2" key="1">
    <citation type="submission" date="2015-09" db="EMBL/GenBank/DDBJ databases">
        <authorList>
            <consortium name="Pathogen Informatics"/>
        </authorList>
    </citation>
    <scope>NUCLEOTIDE SEQUENCE [LARGE SCALE GENOMIC DNA]</scope>
    <source>
        <strain evidence="2">Lake Konstanz</strain>
    </source>
</reference>
<dbReference type="VEuPathDB" id="TriTrypDB:BSAL_44375"/>
<organism evidence="1 2">
    <name type="scientific">Bodo saltans</name>
    <name type="common">Flagellated protozoan</name>
    <dbReference type="NCBI Taxonomy" id="75058"/>
    <lineage>
        <taxon>Eukaryota</taxon>
        <taxon>Discoba</taxon>
        <taxon>Euglenozoa</taxon>
        <taxon>Kinetoplastea</taxon>
        <taxon>Metakinetoplastina</taxon>
        <taxon>Eubodonida</taxon>
        <taxon>Bodonidae</taxon>
        <taxon>Bodo</taxon>
    </lineage>
</organism>
<sequence>MFGTPLYVAKGFLVMVPVDENSSPFVQLQELHYKTLQKFCRAGPSPPFDQLQVSLGEWTRAHSSGSECRATMVTRVTQCHLEQTLSREPLDGPGEQV</sequence>
<dbReference type="AlphaFoldDB" id="A0A0S4JTY8"/>
<proteinExistence type="predicted"/>
<name>A0A0S4JTY8_BODSA</name>
<keyword evidence="2" id="KW-1185">Reference proteome</keyword>
<protein>
    <submittedName>
        <fullName evidence="1">Uncharacterized protein</fullName>
    </submittedName>
</protein>
<evidence type="ECO:0000313" key="2">
    <source>
        <dbReference type="Proteomes" id="UP000051952"/>
    </source>
</evidence>
<gene>
    <name evidence="1" type="ORF">BSAL_44375</name>
</gene>